<dbReference type="Proteomes" id="UP001107558">
    <property type="component" value="Chromosome 2"/>
</dbReference>
<dbReference type="InterPro" id="IPR001357">
    <property type="entry name" value="BRCT_dom"/>
</dbReference>
<evidence type="ECO:0000313" key="3">
    <source>
        <dbReference type="EMBL" id="KAG5678652.1"/>
    </source>
</evidence>
<dbReference type="Pfam" id="PF12738">
    <property type="entry name" value="PTCB-BRCT"/>
    <property type="match status" value="1"/>
</dbReference>
<evidence type="ECO:0000259" key="2">
    <source>
        <dbReference type="PROSITE" id="PS50172"/>
    </source>
</evidence>
<reference evidence="3" key="1">
    <citation type="submission" date="2021-03" db="EMBL/GenBank/DDBJ databases">
        <title>Chromosome level genome of the anhydrobiotic midge Polypedilum vanderplanki.</title>
        <authorList>
            <person name="Yoshida Y."/>
            <person name="Kikawada T."/>
            <person name="Gusev O."/>
        </authorList>
    </citation>
    <scope>NUCLEOTIDE SEQUENCE</scope>
    <source>
        <strain evidence="3">NIAS01</strain>
        <tissue evidence="3">Whole body or cell culture</tissue>
    </source>
</reference>
<dbReference type="PANTHER" id="PTHR14625:SF3">
    <property type="entry name" value="MICROCEPHALIN"/>
    <property type="match status" value="1"/>
</dbReference>
<dbReference type="PANTHER" id="PTHR14625">
    <property type="entry name" value="MICROCEPHALIN"/>
    <property type="match status" value="1"/>
</dbReference>
<dbReference type="PROSITE" id="PS50172">
    <property type="entry name" value="BRCT"/>
    <property type="match status" value="2"/>
</dbReference>
<dbReference type="SUPFAM" id="SSF52113">
    <property type="entry name" value="BRCT domain"/>
    <property type="match status" value="2"/>
</dbReference>
<dbReference type="InterPro" id="IPR036420">
    <property type="entry name" value="BRCT_dom_sf"/>
</dbReference>
<dbReference type="SMART" id="SM00292">
    <property type="entry name" value="BRCT"/>
    <property type="match status" value="3"/>
</dbReference>
<dbReference type="CDD" id="cd17736">
    <property type="entry name" value="BRCT_microcephalin_rpt2"/>
    <property type="match status" value="1"/>
</dbReference>
<name>A0A9J6C926_POLVA</name>
<keyword evidence="4" id="KW-1185">Reference proteome</keyword>
<dbReference type="Pfam" id="PF00533">
    <property type="entry name" value="BRCT"/>
    <property type="match status" value="1"/>
</dbReference>
<dbReference type="AlphaFoldDB" id="A0A9J6C926"/>
<feature type="region of interest" description="Disordered" evidence="1">
    <location>
        <begin position="430"/>
        <end position="474"/>
    </location>
</feature>
<feature type="region of interest" description="Disordered" evidence="1">
    <location>
        <begin position="493"/>
        <end position="516"/>
    </location>
</feature>
<feature type="compositionally biased region" description="Low complexity" evidence="1">
    <location>
        <begin position="444"/>
        <end position="463"/>
    </location>
</feature>
<organism evidence="3 4">
    <name type="scientific">Polypedilum vanderplanki</name>
    <name type="common">Sleeping chironomid midge</name>
    <dbReference type="NCBI Taxonomy" id="319348"/>
    <lineage>
        <taxon>Eukaryota</taxon>
        <taxon>Metazoa</taxon>
        <taxon>Ecdysozoa</taxon>
        <taxon>Arthropoda</taxon>
        <taxon>Hexapoda</taxon>
        <taxon>Insecta</taxon>
        <taxon>Pterygota</taxon>
        <taxon>Neoptera</taxon>
        <taxon>Endopterygota</taxon>
        <taxon>Diptera</taxon>
        <taxon>Nematocera</taxon>
        <taxon>Chironomoidea</taxon>
        <taxon>Chironomidae</taxon>
        <taxon>Chironominae</taxon>
        <taxon>Polypedilum</taxon>
        <taxon>Polypedilum</taxon>
    </lineage>
</organism>
<sequence>MVSVDTPKQQKSRKSIFVTSENETPQNNPYRTRRSALISSSTPISKSIETPKTPLILSRIEKSKAVTTTPKFLDPVMEKIQRDLNSPSATAKMRAQRALKSPGFRKANYEIFDVPHEEQDLITEEERQPYKPKTIREVFANCRIYVEVRTGDDNRSAGIKNKLLLDGIIVNEKLYKDTTHVIFKDGLLSTYKQAKKYGIPVTSILWIEECKAQRRLVDPSKFPIYNAERYDNPEIYGRVRRQKSSQPEINTIVLPRTKANACKTATQSVNNDDSFVNETIQQSMIDNNDPNEKTIEKCDSMELTGNNEDNDDIFTSSLNLTEKLKLNTPVNNRRLTTFTPQTMERTKCEIAPAWKSIERRKSIFTSSHLEETNTGSPFSSAQKSNNVNKSVYFNSANRIASNSRRSVFDISMNILDMNCKAINEKAKEESKELKKQDDNDDLVSCPSYNSISTTSSSASIKSTQKPAEPTAIRKRKLFTNVDADEMDNLKENIMNQTTNSAKKQKSKKSATKNENEKLEVKKFTDNRRKTISYFKPSSKTTEVVKKTKSNAVSKYICVTNMSSADKQKAQAVITKLGGIYESEVTEKTTHVITPTQERTMNLLRGIIRACYILKPSWLDDSEKAEKFIDTTLYHHDICNTQKIYERMVLGRNFKNQIFSHYGPFFINKDSIDNQKKIEYLKEIIQKCNGTLTKNKYDAKIIISDRPIPLYPSFRRPTVVQSTYIFDVAMQSKMLPTAKYTPKINN</sequence>
<accession>A0A9J6C926</accession>
<dbReference type="InterPro" id="IPR022047">
    <property type="entry name" value="Microcephalin-like"/>
</dbReference>
<comment type="caution">
    <text evidence="3">The sequence shown here is derived from an EMBL/GenBank/DDBJ whole genome shotgun (WGS) entry which is preliminary data.</text>
</comment>
<evidence type="ECO:0000256" key="1">
    <source>
        <dbReference type="SAM" id="MobiDB-lite"/>
    </source>
</evidence>
<feature type="domain" description="BRCT" evidence="2">
    <location>
        <begin position="134"/>
        <end position="224"/>
    </location>
</feature>
<dbReference type="EMBL" id="JADBJN010000002">
    <property type="protein sequence ID" value="KAG5678652.1"/>
    <property type="molecule type" value="Genomic_DNA"/>
</dbReference>
<proteinExistence type="predicted"/>
<protein>
    <recommendedName>
        <fullName evidence="2">BRCT domain-containing protein</fullName>
    </recommendedName>
</protein>
<evidence type="ECO:0000313" key="4">
    <source>
        <dbReference type="Proteomes" id="UP001107558"/>
    </source>
</evidence>
<feature type="domain" description="BRCT" evidence="2">
    <location>
        <begin position="561"/>
        <end position="635"/>
    </location>
</feature>
<feature type="compositionally biased region" description="Polar residues" evidence="1">
    <location>
        <begin position="17"/>
        <end position="30"/>
    </location>
</feature>
<feature type="region of interest" description="Disordered" evidence="1">
    <location>
        <begin position="1"/>
        <end position="30"/>
    </location>
</feature>
<dbReference type="CDD" id="cd17716">
    <property type="entry name" value="BRCT_microcephalin_rpt1"/>
    <property type="match status" value="1"/>
</dbReference>
<dbReference type="Gene3D" id="3.40.50.10190">
    <property type="entry name" value="BRCT domain"/>
    <property type="match status" value="3"/>
</dbReference>
<dbReference type="GO" id="GO:0000278">
    <property type="term" value="P:mitotic cell cycle"/>
    <property type="evidence" value="ECO:0007669"/>
    <property type="project" value="TreeGrafter"/>
</dbReference>
<gene>
    <name evidence="3" type="ORF">PVAND_008308</name>
</gene>
<dbReference type="OrthoDB" id="2384350at2759"/>